<dbReference type="PROSITE" id="PS51819">
    <property type="entry name" value="VOC"/>
    <property type="match status" value="1"/>
</dbReference>
<dbReference type="PANTHER" id="PTHR36503:SF1">
    <property type="entry name" value="BLR2520 PROTEIN"/>
    <property type="match status" value="1"/>
</dbReference>
<dbReference type="PANTHER" id="PTHR36503">
    <property type="entry name" value="BLR2520 PROTEIN"/>
    <property type="match status" value="1"/>
</dbReference>
<dbReference type="EMBL" id="CP041730">
    <property type="protein sequence ID" value="QDQ26112.1"/>
    <property type="molecule type" value="Genomic_DNA"/>
</dbReference>
<name>A0A516SD77_9NEIS</name>
<dbReference type="Pfam" id="PF00903">
    <property type="entry name" value="Glyoxalase"/>
    <property type="match status" value="1"/>
</dbReference>
<evidence type="ECO:0000313" key="2">
    <source>
        <dbReference type="EMBL" id="QDQ26112.1"/>
    </source>
</evidence>
<dbReference type="CDD" id="cd07251">
    <property type="entry name" value="VOC_like"/>
    <property type="match status" value="1"/>
</dbReference>
<dbReference type="InterPro" id="IPR004360">
    <property type="entry name" value="Glyas_Fos-R_dOase_dom"/>
</dbReference>
<dbReference type="Proteomes" id="UP000317550">
    <property type="component" value="Chromosome"/>
</dbReference>
<evidence type="ECO:0000313" key="3">
    <source>
        <dbReference type="Proteomes" id="UP000317550"/>
    </source>
</evidence>
<feature type="domain" description="VOC" evidence="1">
    <location>
        <begin position="4"/>
        <end position="127"/>
    </location>
</feature>
<dbReference type="SUPFAM" id="SSF54593">
    <property type="entry name" value="Glyoxalase/Bleomycin resistance protein/Dihydroxybiphenyl dioxygenase"/>
    <property type="match status" value="1"/>
</dbReference>
<gene>
    <name evidence="2" type="ORF">FNU76_06950</name>
</gene>
<dbReference type="Gene3D" id="3.10.180.10">
    <property type="entry name" value="2,3-Dihydroxybiphenyl 1,2-Dioxygenase, domain 1"/>
    <property type="match status" value="1"/>
</dbReference>
<evidence type="ECO:0000259" key="1">
    <source>
        <dbReference type="PROSITE" id="PS51819"/>
    </source>
</evidence>
<dbReference type="InterPro" id="IPR029068">
    <property type="entry name" value="Glyas_Bleomycin-R_OHBP_Dase"/>
</dbReference>
<reference evidence="3" key="1">
    <citation type="submission" date="2019-07" db="EMBL/GenBank/DDBJ databases">
        <title>Chitinimonas sp. nov., isolated from Ny-Alesund, arctica soil.</title>
        <authorList>
            <person name="Xu Q."/>
            <person name="Peng F."/>
        </authorList>
    </citation>
    <scope>NUCLEOTIDE SEQUENCE [LARGE SCALE GENOMIC DNA]</scope>
    <source>
        <strain evidence="3">R3-44</strain>
    </source>
</reference>
<accession>A0A516SD77</accession>
<protein>
    <submittedName>
        <fullName evidence="2">VOC family protein</fullName>
    </submittedName>
</protein>
<organism evidence="2 3">
    <name type="scientific">Chitinimonas arctica</name>
    <dbReference type="NCBI Taxonomy" id="2594795"/>
    <lineage>
        <taxon>Bacteria</taxon>
        <taxon>Pseudomonadati</taxon>
        <taxon>Pseudomonadota</taxon>
        <taxon>Betaproteobacteria</taxon>
        <taxon>Neisseriales</taxon>
        <taxon>Chitinibacteraceae</taxon>
        <taxon>Chitinimonas</taxon>
    </lineage>
</organism>
<keyword evidence="3" id="KW-1185">Reference proteome</keyword>
<dbReference type="OrthoDB" id="9798430at2"/>
<proteinExistence type="predicted"/>
<sequence>MQARLSFITLGVSDLERSRAFYRDILGWTLSPSSQPGVAFFQLNGFVFALYPLAALAEDAQVPAERSGFAGIALAYNVRQPEDVDAELNRLAAAGVAIPKPAADAFWGGRSGYFADPDGYLWEIAWNPGGHLDSAGNFLLDD</sequence>
<dbReference type="AlphaFoldDB" id="A0A516SD77"/>
<dbReference type="RefSeq" id="WP_144277511.1">
    <property type="nucleotide sequence ID" value="NZ_CP041730.1"/>
</dbReference>
<dbReference type="InterPro" id="IPR037523">
    <property type="entry name" value="VOC_core"/>
</dbReference>
<dbReference type="KEGG" id="cari:FNU76_06950"/>